<dbReference type="AlphaFoldDB" id="A0A0L0G7G1"/>
<keyword evidence="2" id="KW-1185">Reference proteome</keyword>
<accession>A0A0L0G7G1</accession>
<name>A0A0L0G7G1_9EUKA</name>
<protein>
    <submittedName>
        <fullName evidence="1">Uncharacterized protein</fullName>
    </submittedName>
</protein>
<proteinExistence type="predicted"/>
<organism evidence="1 2">
    <name type="scientific">Sphaeroforma arctica JP610</name>
    <dbReference type="NCBI Taxonomy" id="667725"/>
    <lineage>
        <taxon>Eukaryota</taxon>
        <taxon>Ichthyosporea</taxon>
        <taxon>Ichthyophonida</taxon>
        <taxon>Sphaeroforma</taxon>
    </lineage>
</organism>
<evidence type="ECO:0000313" key="2">
    <source>
        <dbReference type="Proteomes" id="UP000054560"/>
    </source>
</evidence>
<reference evidence="1 2" key="1">
    <citation type="submission" date="2011-02" db="EMBL/GenBank/DDBJ databases">
        <title>The Genome Sequence of Sphaeroforma arctica JP610.</title>
        <authorList>
            <consortium name="The Broad Institute Genome Sequencing Platform"/>
            <person name="Russ C."/>
            <person name="Cuomo C."/>
            <person name="Young S.K."/>
            <person name="Zeng Q."/>
            <person name="Gargeya S."/>
            <person name="Alvarado L."/>
            <person name="Berlin A."/>
            <person name="Chapman S.B."/>
            <person name="Chen Z."/>
            <person name="Freedman E."/>
            <person name="Gellesch M."/>
            <person name="Goldberg J."/>
            <person name="Griggs A."/>
            <person name="Gujja S."/>
            <person name="Heilman E."/>
            <person name="Heiman D."/>
            <person name="Howarth C."/>
            <person name="Mehta T."/>
            <person name="Neiman D."/>
            <person name="Pearson M."/>
            <person name="Roberts A."/>
            <person name="Saif S."/>
            <person name="Shea T."/>
            <person name="Shenoy N."/>
            <person name="Sisk P."/>
            <person name="Stolte C."/>
            <person name="Sykes S."/>
            <person name="White J."/>
            <person name="Yandava C."/>
            <person name="Burger G."/>
            <person name="Gray M.W."/>
            <person name="Holland P.W.H."/>
            <person name="King N."/>
            <person name="Lang F.B.F."/>
            <person name="Roger A.J."/>
            <person name="Ruiz-Trillo I."/>
            <person name="Haas B."/>
            <person name="Nusbaum C."/>
            <person name="Birren B."/>
        </authorList>
    </citation>
    <scope>NUCLEOTIDE SEQUENCE [LARGE SCALE GENOMIC DNA]</scope>
    <source>
        <strain evidence="1 2">JP610</strain>
    </source>
</reference>
<dbReference type="GeneID" id="25903445"/>
<dbReference type="EMBL" id="KQ241736">
    <property type="protein sequence ID" value="KNC84859.1"/>
    <property type="molecule type" value="Genomic_DNA"/>
</dbReference>
<gene>
    <name evidence="1" type="ORF">SARC_02941</name>
</gene>
<sequence>MNGCEKVWEPKVYAAHVEQSVFEEAMCLVNKPKVGEELLIEQEHEAAQDREFHYIADQMLPLRCPEMGHVLDESFDVCFSLTCANPNPGEVYNALDVFYKIKRKERSQQLKKYWGTIKLDEMAKKKLTERIQPLRNQLKPEGTYKSVADIIA</sequence>
<evidence type="ECO:0000313" key="1">
    <source>
        <dbReference type="EMBL" id="KNC84859.1"/>
    </source>
</evidence>
<dbReference type="RefSeq" id="XP_014158761.1">
    <property type="nucleotide sequence ID" value="XM_014303286.1"/>
</dbReference>
<dbReference type="Proteomes" id="UP000054560">
    <property type="component" value="Unassembled WGS sequence"/>
</dbReference>